<organism evidence="1 2">
    <name type="scientific">Ranitomeya imitator</name>
    <name type="common">mimic poison frog</name>
    <dbReference type="NCBI Taxonomy" id="111125"/>
    <lineage>
        <taxon>Eukaryota</taxon>
        <taxon>Metazoa</taxon>
        <taxon>Chordata</taxon>
        <taxon>Craniata</taxon>
        <taxon>Vertebrata</taxon>
        <taxon>Euteleostomi</taxon>
        <taxon>Amphibia</taxon>
        <taxon>Batrachia</taxon>
        <taxon>Anura</taxon>
        <taxon>Neobatrachia</taxon>
        <taxon>Hyloidea</taxon>
        <taxon>Dendrobatidae</taxon>
        <taxon>Dendrobatinae</taxon>
        <taxon>Ranitomeya</taxon>
    </lineage>
</organism>
<name>A0ABN9MBX8_9NEOB</name>
<protein>
    <submittedName>
        <fullName evidence="1">Uncharacterized protein</fullName>
    </submittedName>
</protein>
<reference evidence="1" key="1">
    <citation type="submission" date="2023-07" db="EMBL/GenBank/DDBJ databases">
        <authorList>
            <person name="Stuckert A."/>
        </authorList>
    </citation>
    <scope>NUCLEOTIDE SEQUENCE</scope>
</reference>
<sequence length="227" mass="24753">MFKLEATGGGESLDVRFEGQRRVKGYSEAADFGYGGKHDVIDCDRTALPLPGCSADVMLIDSRFPTVRGSFSLARNMSESRRLKPSSGAGTWERSVQLHVLLCSRTLLSGVPAPEQGFNLRDLDVFLARYRDLILGNVPQLKALDGVSRSGESGIGFDIDSADLPNLEFLEYLITCDSDAADKDIKNSTNVPVVTPQIDKVLSQYRKRPVTSGSGYKSSYTDMTSSL</sequence>
<comment type="caution">
    <text evidence="1">The sequence shown here is derived from an EMBL/GenBank/DDBJ whole genome shotgun (WGS) entry which is preliminary data.</text>
</comment>
<accession>A0ABN9MBX8</accession>
<dbReference type="Proteomes" id="UP001176940">
    <property type="component" value="Unassembled WGS sequence"/>
</dbReference>
<evidence type="ECO:0000313" key="2">
    <source>
        <dbReference type="Proteomes" id="UP001176940"/>
    </source>
</evidence>
<keyword evidence="2" id="KW-1185">Reference proteome</keyword>
<dbReference type="EMBL" id="CAUEEQ010059716">
    <property type="protein sequence ID" value="CAJ0964278.1"/>
    <property type="molecule type" value="Genomic_DNA"/>
</dbReference>
<evidence type="ECO:0000313" key="1">
    <source>
        <dbReference type="EMBL" id="CAJ0964278.1"/>
    </source>
</evidence>
<gene>
    <name evidence="1" type="ORF">RIMI_LOCUS19034623</name>
</gene>
<proteinExistence type="predicted"/>